<keyword evidence="2" id="KW-1185">Reference proteome</keyword>
<reference evidence="1" key="1">
    <citation type="submission" date="2022-02" db="EMBL/GenBank/DDBJ databases">
        <authorList>
            <person name="Nazir A."/>
            <person name="Chen Y."/>
            <person name="Liu Y."/>
        </authorList>
    </citation>
    <scope>NUCLEOTIDE SEQUENCE</scope>
</reference>
<evidence type="ECO:0000313" key="2">
    <source>
        <dbReference type="Proteomes" id="UP000829276"/>
    </source>
</evidence>
<dbReference type="Proteomes" id="UP000829276">
    <property type="component" value="Segment"/>
</dbReference>
<dbReference type="EMBL" id="OM634653">
    <property type="protein sequence ID" value="UNH58526.1"/>
    <property type="molecule type" value="Genomic_DNA"/>
</dbReference>
<accession>A0AC61TTH6</accession>
<name>A0AC61TTH6_9CAUD</name>
<protein>
    <submittedName>
        <fullName evidence="1">Uncharacterized protein</fullName>
    </submittedName>
</protein>
<sequence length="90" mass="10525">MAFINELYYQRNLVALTLANAFEGSGWYYDEKSKNKKTKRVIKINHPEGQMCFHIPDDFDLGNLPQIDDDWDGHTTKEKWERMKKACGIG</sequence>
<proteinExistence type="predicted"/>
<evidence type="ECO:0000313" key="1">
    <source>
        <dbReference type="EMBL" id="UNH58526.1"/>
    </source>
</evidence>
<organism evidence="1 2">
    <name type="scientific">Bacillus phage vB_BsuS_PJN02</name>
    <dbReference type="NCBI Taxonomy" id="2920374"/>
    <lineage>
        <taxon>Viruses</taxon>
        <taxon>Duplodnaviria</taxon>
        <taxon>Heunggongvirae</taxon>
        <taxon>Uroviricota</taxon>
        <taxon>Caudoviricetes</taxon>
        <taxon>Heleneionescovirinae</taxon>
        <taxon>Zhangjivirus</taxon>
        <taxon>Zhangjivirus PJN02</taxon>
    </lineage>
</organism>